<keyword evidence="1" id="KW-1133">Transmembrane helix</keyword>
<organism evidence="2">
    <name type="scientific">marine metagenome</name>
    <dbReference type="NCBI Taxonomy" id="408172"/>
    <lineage>
        <taxon>unclassified sequences</taxon>
        <taxon>metagenomes</taxon>
        <taxon>ecological metagenomes</taxon>
    </lineage>
</organism>
<reference evidence="2" key="1">
    <citation type="submission" date="2018-05" db="EMBL/GenBank/DDBJ databases">
        <authorList>
            <person name="Lanie J.A."/>
            <person name="Ng W.-L."/>
            <person name="Kazmierczak K.M."/>
            <person name="Andrzejewski T.M."/>
            <person name="Davidsen T.M."/>
            <person name="Wayne K.J."/>
            <person name="Tettelin H."/>
            <person name="Glass J.I."/>
            <person name="Rusch D."/>
            <person name="Podicherti R."/>
            <person name="Tsui H.-C.T."/>
            <person name="Winkler M.E."/>
        </authorList>
    </citation>
    <scope>NUCLEOTIDE SEQUENCE</scope>
</reference>
<accession>A0A381SN45</accession>
<gene>
    <name evidence="2" type="ORF">METZ01_LOCUS57698</name>
</gene>
<evidence type="ECO:0000256" key="1">
    <source>
        <dbReference type="SAM" id="Phobius"/>
    </source>
</evidence>
<keyword evidence="1" id="KW-0812">Transmembrane</keyword>
<protein>
    <submittedName>
        <fullName evidence="2">Uncharacterized protein</fullName>
    </submittedName>
</protein>
<evidence type="ECO:0000313" key="2">
    <source>
        <dbReference type="EMBL" id="SVA04844.1"/>
    </source>
</evidence>
<name>A0A381SN45_9ZZZZ</name>
<proteinExistence type="predicted"/>
<dbReference type="AlphaFoldDB" id="A0A381SN45"/>
<sequence length="103" mass="11698">MPTILDSNVYNNQSERDIIFIRRVADRIHRSGLVTPAVLFLELTKPLALIGSHVMIFFGPIINAFINTEGYYKAAELFEEPANVELLIREIEKLEDDLTHAEG</sequence>
<keyword evidence="1" id="KW-0472">Membrane</keyword>
<dbReference type="EMBL" id="UINC01003270">
    <property type="protein sequence ID" value="SVA04844.1"/>
    <property type="molecule type" value="Genomic_DNA"/>
</dbReference>
<feature type="transmembrane region" description="Helical" evidence="1">
    <location>
        <begin position="47"/>
        <end position="66"/>
    </location>
</feature>